<evidence type="ECO:0000313" key="2">
    <source>
        <dbReference type="Proteomes" id="UP000504756"/>
    </source>
</evidence>
<dbReference type="EMBL" id="BLXU01000008">
    <property type="protein sequence ID" value="GFO52156.1"/>
    <property type="molecule type" value="Genomic_DNA"/>
</dbReference>
<sequence length="67" mass="7620">MKVKDIKEIVKDLPDDMELWVLDSDGEVNNIIEIHECNVSQDIEDLGGTPTKEDDFPYLLIETEATV</sequence>
<dbReference type="AlphaFoldDB" id="A0A6L2ZWF6"/>
<dbReference type="Proteomes" id="UP000504756">
    <property type="component" value="Unassembled WGS sequence"/>
</dbReference>
<reference evidence="1 2" key="1">
    <citation type="submission" date="2020-06" db="EMBL/GenBank/DDBJ databases">
        <title>Draft genome sequence of Lactic acid bacteria from Okinawan-style tofu.</title>
        <authorList>
            <person name="Takara I."/>
            <person name="Ikematsu S."/>
        </authorList>
    </citation>
    <scope>NUCLEOTIDE SEQUENCE [LARGE SCALE GENOMIC DNA]</scope>
    <source>
        <strain evidence="2">lg38</strain>
    </source>
</reference>
<dbReference type="RefSeq" id="WP_165706606.1">
    <property type="nucleotide sequence ID" value="NZ_BLXU01000008.1"/>
</dbReference>
<comment type="caution">
    <text evidence="1">The sequence shown here is derived from an EMBL/GenBank/DDBJ whole genome shotgun (WGS) entry which is preliminary data.</text>
</comment>
<protein>
    <submittedName>
        <fullName evidence="1">Uncharacterized protein</fullName>
    </submittedName>
</protein>
<accession>A0A6L2ZWF6</accession>
<gene>
    <name evidence="1" type="ORF">ikelab_14310</name>
</gene>
<evidence type="ECO:0000313" key="1">
    <source>
        <dbReference type="EMBL" id="GFO52156.1"/>
    </source>
</evidence>
<name>A0A6L2ZWF6_9LACT</name>
<organism evidence="1 2">
    <name type="scientific">Lactococcus garvieae</name>
    <dbReference type="NCBI Taxonomy" id="1363"/>
    <lineage>
        <taxon>Bacteria</taxon>
        <taxon>Bacillati</taxon>
        <taxon>Bacillota</taxon>
        <taxon>Bacilli</taxon>
        <taxon>Lactobacillales</taxon>
        <taxon>Streptococcaceae</taxon>
        <taxon>Lactococcus</taxon>
    </lineage>
</organism>
<proteinExistence type="predicted"/>